<dbReference type="Gene3D" id="3.30.70.270">
    <property type="match status" value="2"/>
</dbReference>
<gene>
    <name evidence="9" type="ORF">U9M48_035430</name>
</gene>
<evidence type="ECO:0000256" key="6">
    <source>
        <dbReference type="ARBA" id="ARBA00022918"/>
    </source>
</evidence>
<feature type="domain" description="Reverse transcriptase RNase H-like" evidence="8">
    <location>
        <begin position="150"/>
        <end position="249"/>
    </location>
</feature>
<dbReference type="EMBL" id="CP144752">
    <property type="protein sequence ID" value="WVZ88963.1"/>
    <property type="molecule type" value="Genomic_DNA"/>
</dbReference>
<keyword evidence="10" id="KW-1185">Reference proteome</keyword>
<evidence type="ECO:0000259" key="7">
    <source>
        <dbReference type="Pfam" id="PF00078"/>
    </source>
</evidence>
<dbReference type="FunFam" id="3.30.70.270:FF:000020">
    <property type="entry name" value="Transposon Tf2-6 polyprotein-like Protein"/>
    <property type="match status" value="1"/>
</dbReference>
<dbReference type="InterPro" id="IPR000477">
    <property type="entry name" value="RT_dom"/>
</dbReference>
<evidence type="ECO:0000256" key="4">
    <source>
        <dbReference type="ARBA" id="ARBA00022759"/>
    </source>
</evidence>
<dbReference type="InterPro" id="IPR043128">
    <property type="entry name" value="Rev_trsase/Diguanyl_cyclase"/>
</dbReference>
<dbReference type="InterPro" id="IPR036397">
    <property type="entry name" value="RNaseH_sf"/>
</dbReference>
<dbReference type="InterPro" id="IPR043502">
    <property type="entry name" value="DNA/RNA_pol_sf"/>
</dbReference>
<dbReference type="Pfam" id="PF00078">
    <property type="entry name" value="RVT_1"/>
    <property type="match status" value="1"/>
</dbReference>
<evidence type="ECO:0000259" key="8">
    <source>
        <dbReference type="Pfam" id="PF17917"/>
    </source>
</evidence>
<evidence type="ECO:0008006" key="11">
    <source>
        <dbReference type="Google" id="ProtNLM"/>
    </source>
</evidence>
<protein>
    <recommendedName>
        <fullName evidence="11">Reverse transcriptase domain-containing protein</fullName>
    </recommendedName>
</protein>
<dbReference type="FunFam" id="3.10.20.370:FF:000001">
    <property type="entry name" value="Retrovirus-related Pol polyprotein from transposon 17.6-like protein"/>
    <property type="match status" value="1"/>
</dbReference>
<dbReference type="GO" id="GO:0016787">
    <property type="term" value="F:hydrolase activity"/>
    <property type="evidence" value="ECO:0007669"/>
    <property type="project" value="UniProtKB-KW"/>
</dbReference>
<dbReference type="GO" id="GO:0003964">
    <property type="term" value="F:RNA-directed DNA polymerase activity"/>
    <property type="evidence" value="ECO:0007669"/>
    <property type="project" value="UniProtKB-KW"/>
</dbReference>
<keyword evidence="2" id="KW-0548">Nucleotidyltransferase</keyword>
<keyword evidence="1" id="KW-0808">Transferase</keyword>
<dbReference type="Proteomes" id="UP001341281">
    <property type="component" value="Chromosome 08"/>
</dbReference>
<keyword evidence="6" id="KW-0695">RNA-directed DNA polymerase</keyword>
<dbReference type="SUPFAM" id="SSF56672">
    <property type="entry name" value="DNA/RNA polymerases"/>
    <property type="match status" value="1"/>
</dbReference>
<evidence type="ECO:0000256" key="2">
    <source>
        <dbReference type="ARBA" id="ARBA00022695"/>
    </source>
</evidence>
<evidence type="ECO:0000256" key="3">
    <source>
        <dbReference type="ARBA" id="ARBA00022722"/>
    </source>
</evidence>
<reference evidence="9 10" key="1">
    <citation type="submission" date="2024-02" db="EMBL/GenBank/DDBJ databases">
        <title>High-quality chromosome-scale genome assembly of Pensacola bahiagrass (Paspalum notatum Flugge var. saurae).</title>
        <authorList>
            <person name="Vega J.M."/>
            <person name="Podio M."/>
            <person name="Orjuela J."/>
            <person name="Siena L.A."/>
            <person name="Pessino S.C."/>
            <person name="Combes M.C."/>
            <person name="Mariac C."/>
            <person name="Albertini E."/>
            <person name="Pupilli F."/>
            <person name="Ortiz J.P.A."/>
            <person name="Leblanc O."/>
        </authorList>
    </citation>
    <scope>NUCLEOTIDE SEQUENCE [LARGE SCALE GENOMIC DNA]</scope>
    <source>
        <strain evidence="9">R1</strain>
        <tissue evidence="9">Leaf</tissue>
    </source>
</reference>
<proteinExistence type="predicted"/>
<dbReference type="GO" id="GO:0004519">
    <property type="term" value="F:endonuclease activity"/>
    <property type="evidence" value="ECO:0007669"/>
    <property type="project" value="UniProtKB-KW"/>
</dbReference>
<dbReference type="CDD" id="cd09274">
    <property type="entry name" value="RNase_HI_RT_Ty3"/>
    <property type="match status" value="1"/>
</dbReference>
<dbReference type="Gene3D" id="3.30.420.10">
    <property type="entry name" value="Ribonuclease H-like superfamily/Ribonuclease H"/>
    <property type="match status" value="1"/>
</dbReference>
<dbReference type="PANTHER" id="PTHR34072:SF52">
    <property type="entry name" value="RIBONUCLEASE H"/>
    <property type="match status" value="1"/>
</dbReference>
<dbReference type="AlphaFoldDB" id="A0AAQ3X7N3"/>
<dbReference type="InterPro" id="IPR041373">
    <property type="entry name" value="RT_RNaseH"/>
</dbReference>
<dbReference type="Pfam" id="PF17917">
    <property type="entry name" value="RT_RNaseH"/>
    <property type="match status" value="1"/>
</dbReference>
<name>A0AAQ3X7N3_PASNO</name>
<dbReference type="CDD" id="cd01647">
    <property type="entry name" value="RT_LTR"/>
    <property type="match status" value="1"/>
</dbReference>
<keyword evidence="3" id="KW-0540">Nuclease</keyword>
<keyword evidence="5" id="KW-0378">Hydrolase</keyword>
<feature type="domain" description="Reverse transcriptase" evidence="7">
    <location>
        <begin position="5"/>
        <end position="61"/>
    </location>
</feature>
<keyword evidence="4" id="KW-0255">Endonuclease</keyword>
<evidence type="ECO:0000313" key="10">
    <source>
        <dbReference type="Proteomes" id="UP001341281"/>
    </source>
</evidence>
<accession>A0AAQ3X7N3</accession>
<sequence length="327" mass="37636">MNELDKFVVVFIDDILIYSKSEKEHEAHLKVVLTRLREHKLYAKFSKCAFWLKEVSFLGHIQSEKGVAVDPSKVKDVLNWKQPETVTEIRSFLGLAGYYRRFIKDFSKTAKPMTSLTKKNAKYLWSSNCEEAFQTLKKLLTSAPVLAQPDVTKPFDVYCDASGNGLGCVLMQEGRVIAYASHQLRKHEANYPTHDLELAAVVHALKIWRHYLLGNTCHIYTDHKSLKYILTQPELNMRQRRWLELIKDYDLEIHYHPGKANVVADALSRKAHYNFIEARPTVRVLCCEMDEVEILAEQPTELYSLIIELAIKDLVIAAQKQDKGMAP</sequence>
<organism evidence="9 10">
    <name type="scientific">Paspalum notatum var. saurae</name>
    <dbReference type="NCBI Taxonomy" id="547442"/>
    <lineage>
        <taxon>Eukaryota</taxon>
        <taxon>Viridiplantae</taxon>
        <taxon>Streptophyta</taxon>
        <taxon>Embryophyta</taxon>
        <taxon>Tracheophyta</taxon>
        <taxon>Spermatophyta</taxon>
        <taxon>Magnoliopsida</taxon>
        <taxon>Liliopsida</taxon>
        <taxon>Poales</taxon>
        <taxon>Poaceae</taxon>
        <taxon>PACMAD clade</taxon>
        <taxon>Panicoideae</taxon>
        <taxon>Andropogonodae</taxon>
        <taxon>Paspaleae</taxon>
        <taxon>Paspalinae</taxon>
        <taxon>Paspalum</taxon>
    </lineage>
</organism>
<evidence type="ECO:0000256" key="1">
    <source>
        <dbReference type="ARBA" id="ARBA00022679"/>
    </source>
</evidence>
<dbReference type="PANTHER" id="PTHR34072">
    <property type="entry name" value="ENZYMATIC POLYPROTEIN-RELATED"/>
    <property type="match status" value="1"/>
</dbReference>
<dbReference type="GO" id="GO:0003676">
    <property type="term" value="F:nucleic acid binding"/>
    <property type="evidence" value="ECO:0007669"/>
    <property type="project" value="InterPro"/>
</dbReference>
<evidence type="ECO:0000313" key="9">
    <source>
        <dbReference type="EMBL" id="WVZ88963.1"/>
    </source>
</evidence>
<evidence type="ECO:0000256" key="5">
    <source>
        <dbReference type="ARBA" id="ARBA00022801"/>
    </source>
</evidence>